<gene>
    <name evidence="1" type="ORF">METZ01_LOCUS438778</name>
</gene>
<evidence type="ECO:0000313" key="1">
    <source>
        <dbReference type="EMBL" id="SVD85924.1"/>
    </source>
</evidence>
<reference evidence="1" key="1">
    <citation type="submission" date="2018-05" db="EMBL/GenBank/DDBJ databases">
        <authorList>
            <person name="Lanie J.A."/>
            <person name="Ng W.-L."/>
            <person name="Kazmierczak K.M."/>
            <person name="Andrzejewski T.M."/>
            <person name="Davidsen T.M."/>
            <person name="Wayne K.J."/>
            <person name="Tettelin H."/>
            <person name="Glass J.I."/>
            <person name="Rusch D."/>
            <person name="Podicherti R."/>
            <person name="Tsui H.-C.T."/>
            <person name="Winkler M.E."/>
        </authorList>
    </citation>
    <scope>NUCLEOTIDE SEQUENCE</scope>
</reference>
<protein>
    <recommendedName>
        <fullName evidence="2">Helix-turn-helix domain-containing protein</fullName>
    </recommendedName>
</protein>
<dbReference type="EMBL" id="UINC01178000">
    <property type="protein sequence ID" value="SVD85924.1"/>
    <property type="molecule type" value="Genomic_DNA"/>
</dbReference>
<sequence length="79" mass="9208">MMMNNDNLLSDVKAVVSKAIDDNNRKYTWMGVDEACYYAKCSRTTLFKAVRDENLKSAKPKGVNSLKFRRDWLDRWLNG</sequence>
<accession>A0A382YRT5</accession>
<evidence type="ECO:0008006" key="2">
    <source>
        <dbReference type="Google" id="ProtNLM"/>
    </source>
</evidence>
<dbReference type="AlphaFoldDB" id="A0A382YRT5"/>
<name>A0A382YRT5_9ZZZZ</name>
<organism evidence="1">
    <name type="scientific">marine metagenome</name>
    <dbReference type="NCBI Taxonomy" id="408172"/>
    <lineage>
        <taxon>unclassified sequences</taxon>
        <taxon>metagenomes</taxon>
        <taxon>ecological metagenomes</taxon>
    </lineage>
</organism>
<proteinExistence type="predicted"/>